<evidence type="ECO:0000259" key="5">
    <source>
        <dbReference type="Pfam" id="PF00467"/>
    </source>
</evidence>
<dbReference type="InterPro" id="IPR005824">
    <property type="entry name" value="KOW"/>
</dbReference>
<feature type="domain" description="KOW" evidence="5">
    <location>
        <begin position="8"/>
        <end position="36"/>
    </location>
</feature>
<dbReference type="GO" id="GO:0005840">
    <property type="term" value="C:ribosome"/>
    <property type="evidence" value="ECO:0007669"/>
    <property type="project" value="UniProtKB-KW"/>
</dbReference>
<keyword evidence="3 4" id="KW-0687">Ribonucleoprotein</keyword>
<evidence type="ECO:0000256" key="4">
    <source>
        <dbReference type="RuleBase" id="RU000575"/>
    </source>
</evidence>
<dbReference type="FunFam" id="2.30.30.770:FF:000001">
    <property type="entry name" value="60S ribosomal protein L27"/>
    <property type="match status" value="1"/>
</dbReference>
<dbReference type="PROSITE" id="PS01107">
    <property type="entry name" value="RIBOSOMAL_L27E"/>
    <property type="match status" value="1"/>
</dbReference>
<evidence type="ECO:0000256" key="3">
    <source>
        <dbReference type="ARBA" id="ARBA00023274"/>
    </source>
</evidence>
<dbReference type="InterPro" id="IPR018262">
    <property type="entry name" value="Ribosomal_eL27_CS"/>
</dbReference>
<proteinExistence type="inferred from homology"/>
<dbReference type="Gene3D" id="2.30.30.770">
    <property type="match status" value="1"/>
</dbReference>
<dbReference type="GO" id="GO:0003735">
    <property type="term" value="F:structural constituent of ribosome"/>
    <property type="evidence" value="ECO:0007669"/>
    <property type="project" value="InterPro"/>
</dbReference>
<dbReference type="InterPro" id="IPR008991">
    <property type="entry name" value="Translation_prot_SH3-like_sf"/>
</dbReference>
<dbReference type="CDD" id="cd06090">
    <property type="entry name" value="KOW_RPL27"/>
    <property type="match status" value="1"/>
</dbReference>
<gene>
    <name evidence="6" type="ORF">CKAN_01760900</name>
</gene>
<dbReference type="InterPro" id="IPR041991">
    <property type="entry name" value="Ribosomal_eL27_KOW"/>
</dbReference>
<dbReference type="InterPro" id="IPR038655">
    <property type="entry name" value="Ribosomal_eL27_sf"/>
</dbReference>
<dbReference type="SUPFAM" id="SSF50104">
    <property type="entry name" value="Translation proteins SH3-like domain"/>
    <property type="match status" value="1"/>
</dbReference>
<evidence type="ECO:0000313" key="6">
    <source>
        <dbReference type="EMBL" id="RWR88585.1"/>
    </source>
</evidence>
<dbReference type="Pfam" id="PF00467">
    <property type="entry name" value="KOW"/>
    <property type="match status" value="1"/>
</dbReference>
<comment type="caution">
    <text evidence="6">The sequence shown here is derived from an EMBL/GenBank/DDBJ whole genome shotgun (WGS) entry which is preliminary data.</text>
</comment>
<accession>A0A443PCU7</accession>
<dbReference type="GO" id="GO:0006412">
    <property type="term" value="P:translation"/>
    <property type="evidence" value="ECO:0007669"/>
    <property type="project" value="InterPro"/>
</dbReference>
<dbReference type="InterPro" id="IPR001141">
    <property type="entry name" value="Ribosomal_eL27"/>
</dbReference>
<dbReference type="EMBL" id="QPKB01000007">
    <property type="protein sequence ID" value="RWR88585.1"/>
    <property type="molecule type" value="Genomic_DNA"/>
</dbReference>
<evidence type="ECO:0000313" key="7">
    <source>
        <dbReference type="Proteomes" id="UP000283530"/>
    </source>
</evidence>
<keyword evidence="2 4" id="KW-0689">Ribosomal protein</keyword>
<name>A0A443PCU7_9MAGN</name>
<dbReference type="GO" id="GO:1990904">
    <property type="term" value="C:ribonucleoprotein complex"/>
    <property type="evidence" value="ECO:0007669"/>
    <property type="project" value="UniProtKB-KW"/>
</dbReference>
<evidence type="ECO:0000256" key="2">
    <source>
        <dbReference type="ARBA" id="ARBA00022980"/>
    </source>
</evidence>
<evidence type="ECO:0000256" key="1">
    <source>
        <dbReference type="ARBA" id="ARBA00009124"/>
    </source>
</evidence>
<dbReference type="OrthoDB" id="2365484at2759"/>
<dbReference type="STRING" id="337451.A0A443PCU7"/>
<comment type="similarity">
    <text evidence="1 4">Belongs to the eukaryotic ribosomal protein eL27 family.</text>
</comment>
<dbReference type="Pfam" id="PF01777">
    <property type="entry name" value="Ribosomal_L27e"/>
    <property type="match status" value="1"/>
</dbReference>
<sequence>MVKFLKPNKAVVVLQGRFAGRKAVIVRSFDDGTRDRPYGHCLVAGVAKYPKKVIRKDSAKKTAKKSSVKAFIKLVNYNHIMPTRYTLDVDLKDVVTVDALHSRDSKVTAAKETKARFEERFKTGKNRWFFTKLRF</sequence>
<dbReference type="Proteomes" id="UP000283530">
    <property type="component" value="Unassembled WGS sequence"/>
</dbReference>
<protein>
    <recommendedName>
        <fullName evidence="4">60S ribosomal protein L27</fullName>
    </recommendedName>
</protein>
<dbReference type="PANTHER" id="PTHR10497">
    <property type="entry name" value="60S RIBOSOMAL PROTEIN L27"/>
    <property type="match status" value="1"/>
</dbReference>
<organism evidence="6 7">
    <name type="scientific">Cinnamomum micranthum f. kanehirae</name>
    <dbReference type="NCBI Taxonomy" id="337451"/>
    <lineage>
        <taxon>Eukaryota</taxon>
        <taxon>Viridiplantae</taxon>
        <taxon>Streptophyta</taxon>
        <taxon>Embryophyta</taxon>
        <taxon>Tracheophyta</taxon>
        <taxon>Spermatophyta</taxon>
        <taxon>Magnoliopsida</taxon>
        <taxon>Magnoliidae</taxon>
        <taxon>Laurales</taxon>
        <taxon>Lauraceae</taxon>
        <taxon>Cinnamomum</taxon>
    </lineage>
</organism>
<keyword evidence="7" id="KW-1185">Reference proteome</keyword>
<dbReference type="AlphaFoldDB" id="A0A443PCU7"/>
<reference evidence="6 7" key="1">
    <citation type="journal article" date="2019" name="Nat. Plants">
        <title>Stout camphor tree genome fills gaps in understanding of flowering plant genome evolution.</title>
        <authorList>
            <person name="Chaw S.M."/>
            <person name="Liu Y.C."/>
            <person name="Wu Y.W."/>
            <person name="Wang H.Y."/>
            <person name="Lin C.I."/>
            <person name="Wu C.S."/>
            <person name="Ke H.M."/>
            <person name="Chang L.Y."/>
            <person name="Hsu C.Y."/>
            <person name="Yang H.T."/>
            <person name="Sudianto E."/>
            <person name="Hsu M.H."/>
            <person name="Wu K.P."/>
            <person name="Wang L.N."/>
            <person name="Leebens-Mack J.H."/>
            <person name="Tsai I.J."/>
        </authorList>
    </citation>
    <scope>NUCLEOTIDE SEQUENCE [LARGE SCALE GENOMIC DNA]</scope>
    <source>
        <strain evidence="7">cv. Chaw 1501</strain>
        <tissue evidence="6">Young leaves</tissue>
    </source>
</reference>